<organism evidence="2 3">
    <name type="scientific">Caerostris extrusa</name>
    <name type="common">Bark spider</name>
    <name type="synonym">Caerostris bankana</name>
    <dbReference type="NCBI Taxonomy" id="172846"/>
    <lineage>
        <taxon>Eukaryota</taxon>
        <taxon>Metazoa</taxon>
        <taxon>Ecdysozoa</taxon>
        <taxon>Arthropoda</taxon>
        <taxon>Chelicerata</taxon>
        <taxon>Arachnida</taxon>
        <taxon>Araneae</taxon>
        <taxon>Araneomorphae</taxon>
        <taxon>Entelegynae</taxon>
        <taxon>Araneoidea</taxon>
        <taxon>Araneidae</taxon>
        <taxon>Caerostris</taxon>
    </lineage>
</organism>
<feature type="compositionally biased region" description="Basic and acidic residues" evidence="1">
    <location>
        <begin position="103"/>
        <end position="114"/>
    </location>
</feature>
<dbReference type="Proteomes" id="UP001054945">
    <property type="component" value="Unassembled WGS sequence"/>
</dbReference>
<proteinExistence type="predicted"/>
<sequence length="114" mass="12582">MIEKKNENNKWQHVFYKEESITTSSAIKTFSPPQSISHPLSSLTKICTAPPAPLPLMRRDAIIPTKPSDQQKSPETERLAARPTNASGLQGTAPASAFPESQTAKRKEIDRDNP</sequence>
<comment type="caution">
    <text evidence="2">The sequence shown here is derived from an EMBL/GenBank/DDBJ whole genome shotgun (WGS) entry which is preliminary data.</text>
</comment>
<keyword evidence="3" id="KW-1185">Reference proteome</keyword>
<reference evidence="2 3" key="1">
    <citation type="submission" date="2021-06" db="EMBL/GenBank/DDBJ databases">
        <title>Caerostris extrusa draft genome.</title>
        <authorList>
            <person name="Kono N."/>
            <person name="Arakawa K."/>
        </authorList>
    </citation>
    <scope>NUCLEOTIDE SEQUENCE [LARGE SCALE GENOMIC DNA]</scope>
</reference>
<feature type="region of interest" description="Disordered" evidence="1">
    <location>
        <begin position="50"/>
        <end position="114"/>
    </location>
</feature>
<dbReference type="AlphaFoldDB" id="A0AAV4P487"/>
<accession>A0AAV4P487</accession>
<name>A0AAV4P487_CAEEX</name>
<dbReference type="EMBL" id="BPLR01003948">
    <property type="protein sequence ID" value="GIX90566.1"/>
    <property type="molecule type" value="Genomic_DNA"/>
</dbReference>
<protein>
    <submittedName>
        <fullName evidence="2">Uncharacterized protein</fullName>
    </submittedName>
</protein>
<evidence type="ECO:0000313" key="2">
    <source>
        <dbReference type="EMBL" id="GIX90566.1"/>
    </source>
</evidence>
<gene>
    <name evidence="2" type="ORF">CEXT_60671</name>
</gene>
<evidence type="ECO:0000256" key="1">
    <source>
        <dbReference type="SAM" id="MobiDB-lite"/>
    </source>
</evidence>
<evidence type="ECO:0000313" key="3">
    <source>
        <dbReference type="Proteomes" id="UP001054945"/>
    </source>
</evidence>